<dbReference type="Proteomes" id="UP001056455">
    <property type="component" value="Chromosome"/>
</dbReference>
<evidence type="ECO:0000313" key="2">
    <source>
        <dbReference type="Proteomes" id="UP001056455"/>
    </source>
</evidence>
<evidence type="ECO:0000313" key="1">
    <source>
        <dbReference type="EMBL" id="USQ79734.1"/>
    </source>
</evidence>
<dbReference type="RefSeq" id="WP_252592838.1">
    <property type="nucleotide sequence ID" value="NZ_CP099489.1"/>
</dbReference>
<name>A0ABY4YSJ4_9MICO</name>
<proteinExistence type="predicted"/>
<protein>
    <submittedName>
        <fullName evidence="1">Uncharacterized protein</fullName>
    </submittedName>
</protein>
<sequence length="173" mass="18741">MHSAAETETITIQVGGLTRADIVRNLQQAGVQLNTHAETLLAGPEFDAPRERTLRIVERTVAELGLPEGDVQSRVYAAARAQGLHLCPLITGPWLRLALLDQTGAPDSVLSAGRAPTGAIHIASAPVSDDVEHPKGFYLRVVDGVPWLRGYRCDDTYVWPADQRLAFALPDQT</sequence>
<dbReference type="EMBL" id="CP099489">
    <property type="protein sequence ID" value="USQ79734.1"/>
    <property type="molecule type" value="Genomic_DNA"/>
</dbReference>
<reference evidence="1" key="1">
    <citation type="submission" date="2022-06" db="EMBL/GenBank/DDBJ databases">
        <title>Ornithinimicrobium HY1793.</title>
        <authorList>
            <person name="Huang Y."/>
        </authorList>
    </citation>
    <scope>NUCLEOTIDE SEQUENCE</scope>
    <source>
        <strain evidence="1">HY1793</strain>
    </source>
</reference>
<organism evidence="1 2">
    <name type="scientific">Ornithinimicrobium faecis</name>
    <dbReference type="NCBI Taxonomy" id="2934158"/>
    <lineage>
        <taxon>Bacteria</taxon>
        <taxon>Bacillati</taxon>
        <taxon>Actinomycetota</taxon>
        <taxon>Actinomycetes</taxon>
        <taxon>Micrococcales</taxon>
        <taxon>Ornithinimicrobiaceae</taxon>
        <taxon>Ornithinimicrobium</taxon>
    </lineage>
</organism>
<gene>
    <name evidence="1" type="ORF">NF556_19445</name>
</gene>
<keyword evidence="2" id="KW-1185">Reference proteome</keyword>
<accession>A0ABY4YSJ4</accession>